<dbReference type="RefSeq" id="WP_071312541.1">
    <property type="nucleotide sequence ID" value="NZ_MLQQ01000006.1"/>
</dbReference>
<dbReference type="Proteomes" id="UP000180098">
    <property type="component" value="Unassembled WGS sequence"/>
</dbReference>
<gene>
    <name evidence="8" type="ORF">BKP35_06370</name>
</gene>
<dbReference type="Gene3D" id="3.10.20.30">
    <property type="match status" value="1"/>
</dbReference>
<evidence type="ECO:0000256" key="6">
    <source>
        <dbReference type="ARBA" id="ARBA00060707"/>
    </source>
</evidence>
<dbReference type="Pfam" id="PF01799">
    <property type="entry name" value="Fer2_2"/>
    <property type="match status" value="1"/>
</dbReference>
<dbReference type="FunFam" id="1.10.150.120:FF:000003">
    <property type="entry name" value="Carbon monoxide dehydrogenase, small subunit"/>
    <property type="match status" value="1"/>
</dbReference>
<evidence type="ECO:0000256" key="5">
    <source>
        <dbReference type="ARBA" id="ARBA00023014"/>
    </source>
</evidence>
<sequence length="157" mass="16961">MKKEITLNVNGNVYRGEVDTHQTLSNVLRENLNLTGTKEGCGVGECGACTVIVEGRSINSCLVLAVDMDEREISTIEGLASKPGEIHDIQKAFMDQGAIQCGFCSPGMMMSTKALLDQEPNPTDTEIKKGLSGNLCRCTGYTKIFEAVKSLKAEEVK</sequence>
<dbReference type="InterPro" id="IPR051452">
    <property type="entry name" value="Diverse_Oxidoreductases"/>
</dbReference>
<evidence type="ECO:0000256" key="2">
    <source>
        <dbReference type="ARBA" id="ARBA00022723"/>
    </source>
</evidence>
<dbReference type="InterPro" id="IPR001041">
    <property type="entry name" value="2Fe-2S_ferredoxin-type"/>
</dbReference>
<dbReference type="InterPro" id="IPR036010">
    <property type="entry name" value="2Fe-2S_ferredoxin-like_sf"/>
</dbReference>
<reference evidence="8 9" key="1">
    <citation type="submission" date="2016-10" db="EMBL/GenBank/DDBJ databases">
        <title>Draft genome sequences of four alkaliphilic bacteria belonging to the Anaerobacillus genus.</title>
        <authorList>
            <person name="Bassil N.M."/>
            <person name="Lloyd J.R."/>
        </authorList>
    </citation>
    <scope>NUCLEOTIDE SEQUENCE [LARGE SCALE GENOMIC DNA]</scope>
    <source>
        <strain evidence="8 9">DSM 15340</strain>
    </source>
</reference>
<protein>
    <submittedName>
        <fullName evidence="8">(2Fe-2S)-binding protein</fullName>
    </submittedName>
</protein>
<dbReference type="InterPro" id="IPR036884">
    <property type="entry name" value="2Fe-2S-bd_dom_sf"/>
</dbReference>
<dbReference type="SUPFAM" id="SSF54292">
    <property type="entry name" value="2Fe-2S ferredoxin-like"/>
    <property type="match status" value="1"/>
</dbReference>
<keyword evidence="3" id="KW-0560">Oxidoreductase</keyword>
<keyword evidence="2" id="KW-0479">Metal-binding</keyword>
<evidence type="ECO:0000313" key="8">
    <source>
        <dbReference type="EMBL" id="OIJ14501.1"/>
    </source>
</evidence>
<dbReference type="Pfam" id="PF00111">
    <property type="entry name" value="Fer2"/>
    <property type="match status" value="1"/>
</dbReference>
<dbReference type="GO" id="GO:0051537">
    <property type="term" value="F:2 iron, 2 sulfur cluster binding"/>
    <property type="evidence" value="ECO:0007669"/>
    <property type="project" value="UniProtKB-KW"/>
</dbReference>
<dbReference type="InterPro" id="IPR012675">
    <property type="entry name" value="Beta-grasp_dom_sf"/>
</dbReference>
<dbReference type="CDD" id="cd00207">
    <property type="entry name" value="fer2"/>
    <property type="match status" value="1"/>
</dbReference>
<dbReference type="EMBL" id="MLQQ01000006">
    <property type="protein sequence ID" value="OIJ14501.1"/>
    <property type="molecule type" value="Genomic_DNA"/>
</dbReference>
<organism evidence="8 9">
    <name type="scientific">Anaerobacillus arseniciselenatis</name>
    <dbReference type="NCBI Taxonomy" id="85682"/>
    <lineage>
        <taxon>Bacteria</taxon>
        <taxon>Bacillati</taxon>
        <taxon>Bacillota</taxon>
        <taxon>Bacilli</taxon>
        <taxon>Bacillales</taxon>
        <taxon>Bacillaceae</taxon>
        <taxon>Anaerobacillus</taxon>
    </lineage>
</organism>
<dbReference type="Gene3D" id="1.10.150.120">
    <property type="entry name" value="[2Fe-2S]-binding domain"/>
    <property type="match status" value="1"/>
</dbReference>
<dbReference type="FunFam" id="3.10.20.30:FF:000020">
    <property type="entry name" value="Xanthine dehydrogenase iron-sulfur subunit"/>
    <property type="match status" value="1"/>
</dbReference>
<comment type="caution">
    <text evidence="8">The sequence shown here is derived from an EMBL/GenBank/DDBJ whole genome shotgun (WGS) entry which is preliminary data.</text>
</comment>
<evidence type="ECO:0000256" key="4">
    <source>
        <dbReference type="ARBA" id="ARBA00023004"/>
    </source>
</evidence>
<dbReference type="PANTHER" id="PTHR44379">
    <property type="entry name" value="OXIDOREDUCTASE WITH IRON-SULFUR SUBUNIT"/>
    <property type="match status" value="1"/>
</dbReference>
<keyword evidence="1" id="KW-0001">2Fe-2S</keyword>
<keyword evidence="9" id="KW-1185">Reference proteome</keyword>
<dbReference type="PROSITE" id="PS51085">
    <property type="entry name" value="2FE2S_FER_2"/>
    <property type="match status" value="1"/>
</dbReference>
<dbReference type="PROSITE" id="PS00197">
    <property type="entry name" value="2FE2S_FER_1"/>
    <property type="match status" value="1"/>
</dbReference>
<dbReference type="InterPro" id="IPR002888">
    <property type="entry name" value="2Fe-2S-bd"/>
</dbReference>
<feature type="domain" description="2Fe-2S ferredoxin-type" evidence="7">
    <location>
        <begin position="3"/>
        <end position="79"/>
    </location>
</feature>
<dbReference type="PANTHER" id="PTHR44379:SF8">
    <property type="entry name" value="XANTHINE DEHYDROGENASE IRON-SULFUR-BINDING SUBUNIT XDHC-RELATED"/>
    <property type="match status" value="1"/>
</dbReference>
<evidence type="ECO:0000256" key="3">
    <source>
        <dbReference type="ARBA" id="ARBA00023002"/>
    </source>
</evidence>
<dbReference type="InterPro" id="IPR006058">
    <property type="entry name" value="2Fe2S_fd_BS"/>
</dbReference>
<proteinExistence type="predicted"/>
<evidence type="ECO:0000259" key="7">
    <source>
        <dbReference type="PROSITE" id="PS51085"/>
    </source>
</evidence>
<dbReference type="OrthoDB" id="9796880at2"/>
<keyword evidence="5" id="KW-0411">Iron-sulfur</keyword>
<dbReference type="GO" id="GO:0046872">
    <property type="term" value="F:metal ion binding"/>
    <property type="evidence" value="ECO:0007669"/>
    <property type="project" value="UniProtKB-KW"/>
</dbReference>
<dbReference type="GO" id="GO:0016491">
    <property type="term" value="F:oxidoreductase activity"/>
    <property type="evidence" value="ECO:0007669"/>
    <property type="project" value="UniProtKB-KW"/>
</dbReference>
<dbReference type="AlphaFoldDB" id="A0A1S2LPU6"/>
<name>A0A1S2LPU6_9BACI</name>
<evidence type="ECO:0000256" key="1">
    <source>
        <dbReference type="ARBA" id="ARBA00022714"/>
    </source>
</evidence>
<comment type="pathway">
    <text evidence="6">Alkaloid degradation; nicotine degradation.</text>
</comment>
<accession>A0A1S2LPU6</accession>
<dbReference type="SUPFAM" id="SSF47741">
    <property type="entry name" value="CO dehydrogenase ISP C-domain like"/>
    <property type="match status" value="1"/>
</dbReference>
<evidence type="ECO:0000313" key="9">
    <source>
        <dbReference type="Proteomes" id="UP000180098"/>
    </source>
</evidence>
<keyword evidence="4" id="KW-0408">Iron</keyword>